<feature type="domain" description="RNA-polymerase II-associated protein 3-like C-terminal" evidence="12">
    <location>
        <begin position="112"/>
        <end position="203"/>
    </location>
</feature>
<dbReference type="GO" id="GO:0031514">
    <property type="term" value="C:motile cilium"/>
    <property type="evidence" value="ECO:0007669"/>
    <property type="project" value="UniProtKB-SubCell"/>
</dbReference>
<sequence length="228" mass="26401">MEFNEKNLAAELETAVQEDHRRKQVDDMKKRSVMTARSYDEFRHLVACAEDGQKPVSSKEMEFLGNPGKRIGYMYAHERSSSWRNKQRGTRKQRGRQDGVKVKTTSQEVSVPVTAAEFDRFWRRKDLDDLKRLKVLLQIDPDKVFKVELNDLGGIIKLVHEYVEKGNENLVDPPVEHIMCFLEKLSTVERFSLAVNFLTSKEKEMTRALVETLTKLEPKNSLAARFAL</sequence>
<feature type="domain" description="Dynein attachment factor N-terminal" evidence="13">
    <location>
        <begin position="5"/>
        <end position="62"/>
    </location>
</feature>
<evidence type="ECO:0000256" key="4">
    <source>
        <dbReference type="ARBA" id="ARBA00011738"/>
    </source>
</evidence>
<name>A0A7S2SKD7_9STRA</name>
<evidence type="ECO:0000256" key="11">
    <source>
        <dbReference type="SAM" id="MobiDB-lite"/>
    </source>
</evidence>
<dbReference type="AlphaFoldDB" id="A0A7S2SKD7"/>
<evidence type="ECO:0000256" key="7">
    <source>
        <dbReference type="ARBA" id="ARBA00022846"/>
    </source>
</evidence>
<dbReference type="GO" id="GO:0007368">
    <property type="term" value="P:determination of left/right symmetry"/>
    <property type="evidence" value="ECO:0007669"/>
    <property type="project" value="TreeGrafter"/>
</dbReference>
<dbReference type="GO" id="GO:0036157">
    <property type="term" value="C:outer dynein arm"/>
    <property type="evidence" value="ECO:0007669"/>
    <property type="project" value="InterPro"/>
</dbReference>
<dbReference type="InterPro" id="IPR042422">
    <property type="entry name" value="CC103"/>
</dbReference>
<keyword evidence="8" id="KW-0969">Cilium</keyword>
<gene>
    <name evidence="14" type="ORF">QSP1433_LOCUS14990</name>
</gene>
<keyword evidence="7" id="KW-0282">Flagellum</keyword>
<dbReference type="GO" id="GO:0003351">
    <property type="term" value="P:epithelial cilium movement involved in extracellular fluid movement"/>
    <property type="evidence" value="ECO:0007669"/>
    <property type="project" value="TreeGrafter"/>
</dbReference>
<evidence type="ECO:0000259" key="12">
    <source>
        <dbReference type="Pfam" id="PF13877"/>
    </source>
</evidence>
<comment type="subcellular location">
    <subcellularLocation>
        <location evidence="2">Cell projection</location>
        <location evidence="2">Cilium</location>
        <location evidence="2">Flagellum</location>
    </subcellularLocation>
    <subcellularLocation>
        <location evidence="3">Cytoplasm</location>
    </subcellularLocation>
</comment>
<protein>
    <recommendedName>
        <fullName evidence="15">Dynein attachment factor N-terminal domain-containing protein</fullName>
    </recommendedName>
</protein>
<evidence type="ECO:0008006" key="15">
    <source>
        <dbReference type="Google" id="ProtNLM"/>
    </source>
</evidence>
<organism evidence="14">
    <name type="scientific">Mucochytrium quahogii</name>
    <dbReference type="NCBI Taxonomy" id="96639"/>
    <lineage>
        <taxon>Eukaryota</taxon>
        <taxon>Sar</taxon>
        <taxon>Stramenopiles</taxon>
        <taxon>Bigyra</taxon>
        <taxon>Labyrinthulomycetes</taxon>
        <taxon>Thraustochytrida</taxon>
        <taxon>Thraustochytriidae</taxon>
        <taxon>Mucochytrium</taxon>
    </lineage>
</organism>
<comment type="subunit">
    <text evidence="4">Homodimer.</text>
</comment>
<feature type="compositionally biased region" description="Basic residues" evidence="11">
    <location>
        <begin position="85"/>
        <end position="94"/>
    </location>
</feature>
<dbReference type="InterPro" id="IPR031733">
    <property type="entry name" value="Dynein_attach_N"/>
</dbReference>
<proteinExistence type="inferred from homology"/>
<dbReference type="GO" id="GO:0005576">
    <property type="term" value="C:extracellular region"/>
    <property type="evidence" value="ECO:0007669"/>
    <property type="project" value="GOC"/>
</dbReference>
<dbReference type="EMBL" id="HBHK01023842">
    <property type="protein sequence ID" value="CAD9702656.1"/>
    <property type="molecule type" value="Transcribed_RNA"/>
</dbReference>
<evidence type="ECO:0000256" key="2">
    <source>
        <dbReference type="ARBA" id="ARBA00004230"/>
    </source>
</evidence>
<evidence type="ECO:0000256" key="6">
    <source>
        <dbReference type="ARBA" id="ARBA00022794"/>
    </source>
</evidence>
<dbReference type="GO" id="GO:0036159">
    <property type="term" value="P:inner dynein arm assembly"/>
    <property type="evidence" value="ECO:0007669"/>
    <property type="project" value="TreeGrafter"/>
</dbReference>
<evidence type="ECO:0000256" key="8">
    <source>
        <dbReference type="ARBA" id="ARBA00023069"/>
    </source>
</evidence>
<evidence type="ECO:0000256" key="5">
    <source>
        <dbReference type="ARBA" id="ARBA00022490"/>
    </source>
</evidence>
<dbReference type="Pfam" id="PF15867">
    <property type="entry name" value="Dynein_attach_N"/>
    <property type="match status" value="1"/>
</dbReference>
<keyword evidence="6" id="KW-0970">Cilium biogenesis/degradation</keyword>
<dbReference type="Pfam" id="PF13877">
    <property type="entry name" value="RPAP3_C"/>
    <property type="match status" value="1"/>
</dbReference>
<comment type="function">
    <text evidence="1">Dynein-attachment factor required for cilia motility.</text>
</comment>
<accession>A0A7S2SKD7</accession>
<evidence type="ECO:0000256" key="3">
    <source>
        <dbReference type="ARBA" id="ARBA00004496"/>
    </source>
</evidence>
<evidence type="ECO:0000256" key="10">
    <source>
        <dbReference type="ARBA" id="ARBA00049986"/>
    </source>
</evidence>
<evidence type="ECO:0000256" key="9">
    <source>
        <dbReference type="ARBA" id="ARBA00023273"/>
    </source>
</evidence>
<evidence type="ECO:0000259" key="13">
    <source>
        <dbReference type="Pfam" id="PF15867"/>
    </source>
</evidence>
<dbReference type="PANTHER" id="PTHR28572:SF1">
    <property type="entry name" value="COILED-COIL DOMAIN-CONTAINING PROTEIN 103"/>
    <property type="match status" value="1"/>
</dbReference>
<dbReference type="InterPro" id="IPR025986">
    <property type="entry name" value="RPAP3-like_C"/>
</dbReference>
<comment type="similarity">
    <text evidence="10">Belongs to the DNAAF19/PR46b family.</text>
</comment>
<evidence type="ECO:0000313" key="14">
    <source>
        <dbReference type="EMBL" id="CAD9702656.1"/>
    </source>
</evidence>
<keyword evidence="9" id="KW-0966">Cell projection</keyword>
<dbReference type="PANTHER" id="PTHR28572">
    <property type="entry name" value="COILED-COIL DOMAIN-CONTAINING PROTEIN 103"/>
    <property type="match status" value="1"/>
</dbReference>
<reference evidence="14" key="1">
    <citation type="submission" date="2021-01" db="EMBL/GenBank/DDBJ databases">
        <authorList>
            <person name="Corre E."/>
            <person name="Pelletier E."/>
            <person name="Niang G."/>
            <person name="Scheremetjew M."/>
            <person name="Finn R."/>
            <person name="Kale V."/>
            <person name="Holt S."/>
            <person name="Cochrane G."/>
            <person name="Meng A."/>
            <person name="Brown T."/>
            <person name="Cohen L."/>
        </authorList>
    </citation>
    <scope>NUCLEOTIDE SEQUENCE</scope>
    <source>
        <strain evidence="14">NY070348D</strain>
    </source>
</reference>
<keyword evidence="5" id="KW-0963">Cytoplasm</keyword>
<feature type="region of interest" description="Disordered" evidence="11">
    <location>
        <begin position="79"/>
        <end position="99"/>
    </location>
</feature>
<evidence type="ECO:0000256" key="1">
    <source>
        <dbReference type="ARBA" id="ARBA00004048"/>
    </source>
</evidence>